<evidence type="ECO:0000256" key="1">
    <source>
        <dbReference type="SAM" id="Phobius"/>
    </source>
</evidence>
<reference evidence="2 3" key="1">
    <citation type="submission" date="2023-11" db="EMBL/GenBank/DDBJ databases">
        <title>MicrobeMod: A computational toolkit for identifying prokaryotic methylation and restriction-modification with nanopore sequencing.</title>
        <authorList>
            <person name="Crits-Christoph A."/>
            <person name="Kang S.C."/>
            <person name="Lee H."/>
            <person name="Ostrov N."/>
        </authorList>
    </citation>
    <scope>NUCLEOTIDE SEQUENCE [LARGE SCALE GENOMIC DNA]</scope>
    <source>
        <strain evidence="2 3">ATCC 14820</strain>
    </source>
</reference>
<feature type="transmembrane region" description="Helical" evidence="1">
    <location>
        <begin position="166"/>
        <end position="183"/>
    </location>
</feature>
<comment type="caution">
    <text evidence="2">The sequence shown here is derived from an EMBL/GenBank/DDBJ whole genome shotgun (WGS) entry which is preliminary data.</text>
</comment>
<feature type="transmembrane region" description="Helical" evidence="1">
    <location>
        <begin position="258"/>
        <end position="277"/>
    </location>
</feature>
<sequence>MKEAAPLWLATPSRFAGLSLRGARIGVALLALLLLATLLALASPGAPPINHDPANRGEDQVDVVRYETIVQGVRGGGGYYPVTAQALRAGDDAMQPFLTFRLPTLAVVQAALPPAATMLLLYALVAGVMFAWYRQVRSAFATPAPVWVAMALLAGGLIAFVKADLACFHEIWAGLLIALSLAVRREGKWIEAAAIGLIAMLIRETAALYVVIMAVFAFAEGHRKEAIGWATTLGVLAVVLALHAHAVSLVVRETDPALAGWPGPLGFGFFITTMQLWTVLTLAPLWFAAPVIGLALFGWAAWKSALALRALAVFSGYAALLALFGRADTFYWGLMIAPTLLIGLAFAPDGVRDLIARAQDPRRKITVTRVVR</sequence>
<dbReference type="EMBL" id="JAWXXV010000001">
    <property type="protein sequence ID" value="MDX5985692.1"/>
    <property type="molecule type" value="Genomic_DNA"/>
</dbReference>
<keyword evidence="1" id="KW-0812">Transmembrane</keyword>
<feature type="transmembrane region" description="Helical" evidence="1">
    <location>
        <begin position="306"/>
        <end position="324"/>
    </location>
</feature>
<evidence type="ECO:0008006" key="4">
    <source>
        <dbReference type="Google" id="ProtNLM"/>
    </source>
</evidence>
<dbReference type="Proteomes" id="UP001279660">
    <property type="component" value="Unassembled WGS sequence"/>
</dbReference>
<gene>
    <name evidence="2" type="ORF">SIL82_15665</name>
</gene>
<dbReference type="RefSeq" id="WP_245535588.1">
    <property type="nucleotide sequence ID" value="NZ_JAWXXV010000001.1"/>
</dbReference>
<feature type="transmembrane region" description="Helical" evidence="1">
    <location>
        <begin position="111"/>
        <end position="133"/>
    </location>
</feature>
<feature type="transmembrane region" description="Helical" evidence="1">
    <location>
        <begin position="330"/>
        <end position="347"/>
    </location>
</feature>
<accession>A0ABU4PR95</accession>
<feature type="transmembrane region" description="Helical" evidence="1">
    <location>
        <begin position="140"/>
        <end position="160"/>
    </location>
</feature>
<proteinExistence type="predicted"/>
<name>A0ABU4PR95_9SPHN</name>
<keyword evidence="1" id="KW-0472">Membrane</keyword>
<evidence type="ECO:0000313" key="2">
    <source>
        <dbReference type="EMBL" id="MDX5985692.1"/>
    </source>
</evidence>
<evidence type="ECO:0000313" key="3">
    <source>
        <dbReference type="Proteomes" id="UP001279660"/>
    </source>
</evidence>
<keyword evidence="3" id="KW-1185">Reference proteome</keyword>
<feature type="transmembrane region" description="Helical" evidence="1">
    <location>
        <begin position="229"/>
        <end position="251"/>
    </location>
</feature>
<protein>
    <recommendedName>
        <fullName evidence="4">DUF2029 domain-containing protein</fullName>
    </recommendedName>
</protein>
<keyword evidence="1" id="KW-1133">Transmembrane helix</keyword>
<feature type="transmembrane region" description="Helical" evidence="1">
    <location>
        <begin position="195"/>
        <end position="217"/>
    </location>
</feature>
<organism evidence="2 3">
    <name type="scientific">Sphingomonas echinoides</name>
    <dbReference type="NCBI Taxonomy" id="59803"/>
    <lineage>
        <taxon>Bacteria</taxon>
        <taxon>Pseudomonadati</taxon>
        <taxon>Pseudomonadota</taxon>
        <taxon>Alphaproteobacteria</taxon>
        <taxon>Sphingomonadales</taxon>
        <taxon>Sphingomonadaceae</taxon>
        <taxon>Sphingomonas</taxon>
    </lineage>
</organism>
<feature type="transmembrane region" description="Helical" evidence="1">
    <location>
        <begin position="283"/>
        <end position="301"/>
    </location>
</feature>